<dbReference type="OrthoDB" id="1376257at2"/>
<dbReference type="AlphaFoldDB" id="A0A2V4BN12"/>
<evidence type="ECO:0000313" key="1">
    <source>
        <dbReference type="EMBL" id="PXY40395.1"/>
    </source>
</evidence>
<gene>
    <name evidence="1" type="ORF">DMB65_12330</name>
</gene>
<comment type="caution">
    <text evidence="1">The sequence shown here is derived from an EMBL/GenBank/DDBJ whole genome shotgun (WGS) entry which is preliminary data.</text>
</comment>
<accession>A0A2V4BN12</accession>
<proteinExistence type="predicted"/>
<name>A0A2V4BN12_9FLAO</name>
<dbReference type="Proteomes" id="UP000247903">
    <property type="component" value="Unassembled WGS sequence"/>
</dbReference>
<protein>
    <submittedName>
        <fullName evidence="1">Uncharacterized protein</fullName>
    </submittedName>
</protein>
<keyword evidence="2" id="KW-1185">Reference proteome</keyword>
<evidence type="ECO:0000313" key="2">
    <source>
        <dbReference type="Proteomes" id="UP000247903"/>
    </source>
</evidence>
<dbReference type="RefSeq" id="WP_110306951.1">
    <property type="nucleotide sequence ID" value="NZ_QJHK01000010.1"/>
</dbReference>
<dbReference type="EMBL" id="QJHK01000010">
    <property type="protein sequence ID" value="PXY40395.1"/>
    <property type="molecule type" value="Genomic_DNA"/>
</dbReference>
<organism evidence="1 2">
    <name type="scientific">Flavobacterium cheongpyeongense</name>
    <dbReference type="NCBI Taxonomy" id="2212651"/>
    <lineage>
        <taxon>Bacteria</taxon>
        <taxon>Pseudomonadati</taxon>
        <taxon>Bacteroidota</taxon>
        <taxon>Flavobacteriia</taxon>
        <taxon>Flavobacteriales</taxon>
        <taxon>Flavobacteriaceae</taxon>
        <taxon>Flavobacterium</taxon>
    </lineage>
</organism>
<sequence>MEFDISYTSKEITPWSGMVFLKQMLQKIGFREHISKCEDLPQPKSNRGHKVTTIIEAFITSVWCGANRFMHTEATRHTRQFSIHRYQNLTKSHISFGIDGEK</sequence>
<reference evidence="1 2" key="1">
    <citation type="submission" date="2018-05" db="EMBL/GenBank/DDBJ databases">
        <title>Flavobacterium sp. strain IMCC34759, incomplete genome.</title>
        <authorList>
            <person name="Joung Y."/>
            <person name="Cho J."/>
        </authorList>
    </citation>
    <scope>NUCLEOTIDE SEQUENCE [LARGE SCALE GENOMIC DNA]</scope>
    <source>
        <strain evidence="1 2">IMCC34759</strain>
    </source>
</reference>